<dbReference type="WBParaSite" id="nRc.2.0.1.t20867-RA">
    <property type="protein sequence ID" value="nRc.2.0.1.t20867-RA"/>
    <property type="gene ID" value="nRc.2.0.1.g20867"/>
</dbReference>
<dbReference type="Proteomes" id="UP000887565">
    <property type="component" value="Unplaced"/>
</dbReference>
<accession>A0A915J325</accession>
<reference evidence="2" key="1">
    <citation type="submission" date="2022-11" db="UniProtKB">
        <authorList>
            <consortium name="WormBaseParasite"/>
        </authorList>
    </citation>
    <scope>IDENTIFICATION</scope>
</reference>
<name>A0A915J325_ROMCU</name>
<dbReference type="AlphaFoldDB" id="A0A915J325"/>
<keyword evidence="1" id="KW-1185">Reference proteome</keyword>
<evidence type="ECO:0000313" key="2">
    <source>
        <dbReference type="WBParaSite" id="nRc.2.0.1.t20867-RA"/>
    </source>
</evidence>
<organism evidence="1 2">
    <name type="scientific">Romanomermis culicivorax</name>
    <name type="common">Nematode worm</name>
    <dbReference type="NCBI Taxonomy" id="13658"/>
    <lineage>
        <taxon>Eukaryota</taxon>
        <taxon>Metazoa</taxon>
        <taxon>Ecdysozoa</taxon>
        <taxon>Nematoda</taxon>
        <taxon>Enoplea</taxon>
        <taxon>Dorylaimia</taxon>
        <taxon>Mermithida</taxon>
        <taxon>Mermithoidea</taxon>
        <taxon>Mermithidae</taxon>
        <taxon>Romanomermis</taxon>
    </lineage>
</organism>
<sequence>PVDIYLFFTNLFTSYFLDDDVANIISVDHQWTKHHRTASMLLFRRLNIVDVIFCRLNIDDFDYFSLT</sequence>
<protein>
    <submittedName>
        <fullName evidence="2">Uncharacterized protein</fullName>
    </submittedName>
</protein>
<proteinExistence type="predicted"/>
<evidence type="ECO:0000313" key="1">
    <source>
        <dbReference type="Proteomes" id="UP000887565"/>
    </source>
</evidence>